<keyword evidence="3" id="KW-0479">Metal-binding</keyword>
<evidence type="ECO:0000259" key="5">
    <source>
        <dbReference type="Pfam" id="PF00174"/>
    </source>
</evidence>
<proteinExistence type="predicted"/>
<evidence type="ECO:0000259" key="6">
    <source>
        <dbReference type="Pfam" id="PF03404"/>
    </source>
</evidence>
<dbReference type="CDD" id="cd02110">
    <property type="entry name" value="SO_family_Moco_dimer"/>
    <property type="match status" value="1"/>
</dbReference>
<evidence type="ECO:0000256" key="2">
    <source>
        <dbReference type="ARBA" id="ARBA00022505"/>
    </source>
</evidence>
<organism evidence="7 8">
    <name type="scientific">Mesobacillus maritimus</name>
    <dbReference type="NCBI Taxonomy" id="1643336"/>
    <lineage>
        <taxon>Bacteria</taxon>
        <taxon>Bacillati</taxon>
        <taxon>Bacillota</taxon>
        <taxon>Bacilli</taxon>
        <taxon>Bacillales</taxon>
        <taxon>Bacillaceae</taxon>
        <taxon>Mesobacillus</taxon>
    </lineage>
</organism>
<evidence type="ECO:0000313" key="7">
    <source>
        <dbReference type="EMBL" id="MBY0099723.1"/>
    </source>
</evidence>
<feature type="domain" description="Moybdenum cofactor oxidoreductase dimerisation" evidence="6">
    <location>
        <begin position="235"/>
        <end position="351"/>
    </location>
</feature>
<dbReference type="InterPro" id="IPR000572">
    <property type="entry name" value="OxRdtase_Mopterin-bd_dom"/>
</dbReference>
<dbReference type="SUPFAM" id="SSF56524">
    <property type="entry name" value="Oxidoreductase molybdopterin-binding domain"/>
    <property type="match status" value="1"/>
</dbReference>
<dbReference type="InterPro" id="IPR036374">
    <property type="entry name" value="OxRdtase_Mopterin-bd_sf"/>
</dbReference>
<keyword evidence="8" id="KW-1185">Reference proteome</keyword>
<dbReference type="InterPro" id="IPR008335">
    <property type="entry name" value="Mopterin_OxRdtase_euk"/>
</dbReference>
<comment type="caution">
    <text evidence="7">The sequence shown here is derived from an EMBL/GenBank/DDBJ whole genome shotgun (WGS) entry which is preliminary data.</text>
</comment>
<keyword evidence="4" id="KW-0560">Oxidoreductase</keyword>
<dbReference type="InterPro" id="IPR014756">
    <property type="entry name" value="Ig_E-set"/>
</dbReference>
<gene>
    <name evidence="7" type="ORF">H0185_23635</name>
</gene>
<dbReference type="InterPro" id="IPR005066">
    <property type="entry name" value="MoCF_OxRdtse_dimer"/>
</dbReference>
<dbReference type="PRINTS" id="PR00407">
    <property type="entry name" value="EUMOPTERIN"/>
</dbReference>
<dbReference type="EMBL" id="JACWFH010000045">
    <property type="protein sequence ID" value="MBY0099723.1"/>
    <property type="molecule type" value="Genomic_DNA"/>
</dbReference>
<dbReference type="Pfam" id="PF00174">
    <property type="entry name" value="Oxidored_molyb"/>
    <property type="match status" value="1"/>
</dbReference>
<dbReference type="Pfam" id="PF03404">
    <property type="entry name" value="Mo-co_dimer"/>
    <property type="match status" value="1"/>
</dbReference>
<evidence type="ECO:0000313" key="8">
    <source>
        <dbReference type="Proteomes" id="UP000769780"/>
    </source>
</evidence>
<reference evidence="7 8" key="1">
    <citation type="submission" date="2020-07" db="EMBL/GenBank/DDBJ databases">
        <title>Fungal Genomes of the International Space Station.</title>
        <authorList>
            <person name="Seuylemezian A."/>
            <person name="Singh N.K."/>
            <person name="Wood J."/>
            <person name="Venkateswaran K."/>
        </authorList>
    </citation>
    <scope>NUCLEOTIDE SEQUENCE [LARGE SCALE GENOMIC DNA]</scope>
    <source>
        <strain evidence="7 8">PL-B2</strain>
    </source>
</reference>
<dbReference type="Gene3D" id="2.60.40.650">
    <property type="match status" value="1"/>
</dbReference>
<keyword evidence="2" id="KW-0500">Molybdenum</keyword>
<dbReference type="Proteomes" id="UP000769780">
    <property type="component" value="Unassembled WGS sequence"/>
</dbReference>
<dbReference type="SUPFAM" id="SSF81296">
    <property type="entry name" value="E set domains"/>
    <property type="match status" value="1"/>
</dbReference>
<dbReference type="Gene3D" id="3.90.420.10">
    <property type="entry name" value="Oxidoreductase, molybdopterin-binding domain"/>
    <property type="match status" value="1"/>
</dbReference>
<evidence type="ECO:0000256" key="3">
    <source>
        <dbReference type="ARBA" id="ARBA00022723"/>
    </source>
</evidence>
<dbReference type="RefSeq" id="WP_221876050.1">
    <property type="nucleotide sequence ID" value="NZ_JACWFH010000045.1"/>
</dbReference>
<comment type="cofactor">
    <cofactor evidence="1">
        <name>Mo-molybdopterin</name>
        <dbReference type="ChEBI" id="CHEBI:71302"/>
    </cofactor>
</comment>
<protein>
    <submittedName>
        <fullName evidence="7">Sulfite oxidase</fullName>
    </submittedName>
</protein>
<evidence type="ECO:0000256" key="1">
    <source>
        <dbReference type="ARBA" id="ARBA00001924"/>
    </source>
</evidence>
<sequence>MNHNGKPNLTTRSIQPENQESPIHFIKKWETPLSYFYRRNHFPYPILNQYNYWLQVIDGQSKKRYIHLTELLAMPTSTLTVPLECAGNKRANFSPKVYGEQWEAGAISQGKWTGVPLRNLLNDTELTMEAQEIVFEGADLGKKPGTEGIVPYKRSLPLEKALHPDTLVAFQYNDQPLSVKHGHPFRLIVPNWYAMASVKWLRKIEIINHRFSGPFQTDDYMYYPNENNDQGEFPVTTLNVNSTIQQPLNYSILNSGTHKVEGIAWTGRGKIKEVQVSFDNGQTWTKANLSRSGDSDYSWIRWSLVREFTNIGEYTILSRAVDSSGRVQPDSPYWNQKGYGYNAVSKVHVKVE</sequence>
<dbReference type="PANTHER" id="PTHR19372:SF7">
    <property type="entry name" value="SULFITE OXIDASE, MITOCHONDRIAL"/>
    <property type="match status" value="1"/>
</dbReference>
<accession>A0ABS7KBS5</accession>
<dbReference type="PANTHER" id="PTHR19372">
    <property type="entry name" value="SULFITE REDUCTASE"/>
    <property type="match status" value="1"/>
</dbReference>
<evidence type="ECO:0000256" key="4">
    <source>
        <dbReference type="ARBA" id="ARBA00023002"/>
    </source>
</evidence>
<feature type="domain" description="Oxidoreductase molybdopterin-binding" evidence="5">
    <location>
        <begin position="41"/>
        <end position="213"/>
    </location>
</feature>
<name>A0ABS7KBS5_9BACI</name>